<sequence length="130" mass="14634">MCNPPTTKSAACVPVRGSNACGLFLRAVPFSYGGPRGFSFTERGVAMKIIGLMVVVLAVLAVEAGADIRVQYGFSGRVIARAGYAQRYYPRYVQPCPPAYYYRTYQYPPYYYITPQVRRDIYFVPFGWGR</sequence>
<name>A0A0F9KUG6_9ZZZZ</name>
<reference evidence="2" key="1">
    <citation type="journal article" date="2015" name="Nature">
        <title>Complex archaea that bridge the gap between prokaryotes and eukaryotes.</title>
        <authorList>
            <person name="Spang A."/>
            <person name="Saw J.H."/>
            <person name="Jorgensen S.L."/>
            <person name="Zaremba-Niedzwiedzka K."/>
            <person name="Martijn J."/>
            <person name="Lind A.E."/>
            <person name="van Eijk R."/>
            <person name="Schleper C."/>
            <person name="Guy L."/>
            <person name="Ettema T.J."/>
        </authorList>
    </citation>
    <scope>NUCLEOTIDE SEQUENCE</scope>
</reference>
<keyword evidence="1" id="KW-0812">Transmembrane</keyword>
<evidence type="ECO:0000256" key="1">
    <source>
        <dbReference type="SAM" id="Phobius"/>
    </source>
</evidence>
<gene>
    <name evidence="2" type="ORF">LCGC14_1289750</name>
</gene>
<keyword evidence="1" id="KW-1133">Transmembrane helix</keyword>
<proteinExistence type="predicted"/>
<feature type="transmembrane region" description="Helical" evidence="1">
    <location>
        <begin position="45"/>
        <end position="62"/>
    </location>
</feature>
<dbReference type="EMBL" id="LAZR01007424">
    <property type="protein sequence ID" value="KKM85363.1"/>
    <property type="molecule type" value="Genomic_DNA"/>
</dbReference>
<keyword evidence="1" id="KW-0472">Membrane</keyword>
<dbReference type="AlphaFoldDB" id="A0A0F9KUG6"/>
<protein>
    <submittedName>
        <fullName evidence="2">Uncharacterized protein</fullName>
    </submittedName>
</protein>
<accession>A0A0F9KUG6</accession>
<comment type="caution">
    <text evidence="2">The sequence shown here is derived from an EMBL/GenBank/DDBJ whole genome shotgun (WGS) entry which is preliminary data.</text>
</comment>
<evidence type="ECO:0000313" key="2">
    <source>
        <dbReference type="EMBL" id="KKM85363.1"/>
    </source>
</evidence>
<organism evidence="2">
    <name type="scientific">marine sediment metagenome</name>
    <dbReference type="NCBI Taxonomy" id="412755"/>
    <lineage>
        <taxon>unclassified sequences</taxon>
        <taxon>metagenomes</taxon>
        <taxon>ecological metagenomes</taxon>
    </lineage>
</organism>